<organism evidence="1">
    <name type="scientific">Prochlorococcus marinus XMU1424</name>
    <dbReference type="NCBI Taxonomy" id="2774497"/>
    <lineage>
        <taxon>Bacteria</taxon>
        <taxon>Bacillati</taxon>
        <taxon>Cyanobacteriota</taxon>
        <taxon>Cyanophyceae</taxon>
        <taxon>Synechococcales</taxon>
        <taxon>Prochlorococcaceae</taxon>
        <taxon>Prochlorococcus</taxon>
    </lineage>
</organism>
<reference evidence="1" key="1">
    <citation type="journal article" date="2021" name="Front. Mar. Sci.">
        <title>Genomes of Diverse Isolates of Prochlorococcus High-Light-Adapted Clade II in the Western Pacific Ocean.</title>
        <authorList>
            <person name="Yan W."/>
            <person name="Feng X."/>
            <person name="Zhang W."/>
            <person name="Nawaz M.Z."/>
            <person name="Luo T."/>
            <person name="Zhang R."/>
            <person name="Jiao N."/>
        </authorList>
    </citation>
    <scope>NUCLEOTIDE SEQUENCE</scope>
    <source>
        <strain evidence="1">XMU1424</strain>
    </source>
</reference>
<dbReference type="AlphaFoldDB" id="A0A9D9BXB8"/>
<evidence type="ECO:0000313" key="1">
    <source>
        <dbReference type="EMBL" id="MBO6987687.1"/>
    </source>
</evidence>
<dbReference type="EMBL" id="JAEPLE010000001">
    <property type="protein sequence ID" value="MBO6987687.1"/>
    <property type="molecule type" value="Genomic_DNA"/>
</dbReference>
<name>A0A9D9BXB8_PROMR</name>
<accession>A0A9D9BXB8</accession>
<proteinExistence type="predicted"/>
<gene>
    <name evidence="1" type="ORF">JJ833_02365</name>
</gene>
<dbReference type="SUPFAM" id="SSF56349">
    <property type="entry name" value="DNA breaking-rejoining enzymes"/>
    <property type="match status" value="1"/>
</dbReference>
<comment type="caution">
    <text evidence="1">The sequence shown here is derived from an EMBL/GenBank/DDBJ whole genome shotgun (WGS) entry which is preliminary data.</text>
</comment>
<dbReference type="InterPro" id="IPR011010">
    <property type="entry name" value="DNA_brk_join_enz"/>
</dbReference>
<sequence>MKKQTWAKVFQNEVRNLGKELGISGLTVLNMRDKVQIKVRNESGQTTVIIPFEWSEKKWGDAYTRVRIIATLMQQGHGLLAAANMAQGKAPKKGQDWQDILEKFKKNKTGFGNAISETTWDKDYKACYMAVDVMAAKNPPSDPITLMEMCLKDWKPATRTRQIRARALSQFLTFAVDRCNLADTWLPPARLKDLIGVVKKGEEPDKIAGDPFDNDQQILDLLASLPTDDPDKKVSDAATKWFNALCLMAELGLRPIEVGKMISKYDPELKRDRWFCTHSKKGGNGSTDPRFVKPLPLIDRDGNLVNWNLFDRFKAGLLPLPENIDGDAFRSYLIRKKHYVELKAAMKREGKNLVNYSFRHYYSLRSHIANIDVGTVCKSMGHNYEAHVRAYPYAKASNVDTAFDDGIERLLKMAKNQKLKETKA</sequence>
<dbReference type="GO" id="GO:0003677">
    <property type="term" value="F:DNA binding"/>
    <property type="evidence" value="ECO:0007669"/>
    <property type="project" value="InterPro"/>
</dbReference>
<protein>
    <submittedName>
        <fullName evidence="1">Site-specific integrase</fullName>
    </submittedName>
</protein>